<dbReference type="AlphaFoldDB" id="A0AAD7JKV4"/>
<name>A0AAD7JKV4_9AGAR</name>
<sequence length="319" mass="35956">MAPLLPTTMPSLNPSPTDDEILTAVRSLWTVSNPPGVKRLVASLKTAHPEREAHINSGTVRAAVWKCETETGVSNKTVEEAKDGAGVENGTGKPDGKGAKKATKNDDNDAVLVDHLRKHIETWRDWTESQPWPRVVPPGREDPCLSPELLKPHLIPFILLPSEAATPPPPDASKPERLMRLGFEIFYLEWDCFMAPSPDDPIPPVTPLVPNEEAMRFPFLFPYGTGHYLGPEQQRGLTFEQYVLHRLHLADERFRESPEWLQWTLTRTEDAELVKAINCVLVTLHKQKARHLGQGRIQVLSVGQRFQRLAIDYNKRSKR</sequence>
<evidence type="ECO:0000313" key="2">
    <source>
        <dbReference type="EMBL" id="KAJ7765422.1"/>
    </source>
</evidence>
<keyword evidence="3" id="KW-1185">Reference proteome</keyword>
<feature type="region of interest" description="Disordered" evidence="1">
    <location>
        <begin position="80"/>
        <end position="106"/>
    </location>
</feature>
<evidence type="ECO:0000256" key="1">
    <source>
        <dbReference type="SAM" id="MobiDB-lite"/>
    </source>
</evidence>
<reference evidence="2" key="1">
    <citation type="submission" date="2023-03" db="EMBL/GenBank/DDBJ databases">
        <title>Massive genome expansion in bonnet fungi (Mycena s.s.) driven by repeated elements and novel gene families across ecological guilds.</title>
        <authorList>
            <consortium name="Lawrence Berkeley National Laboratory"/>
            <person name="Harder C.B."/>
            <person name="Miyauchi S."/>
            <person name="Viragh M."/>
            <person name="Kuo A."/>
            <person name="Thoen E."/>
            <person name="Andreopoulos B."/>
            <person name="Lu D."/>
            <person name="Skrede I."/>
            <person name="Drula E."/>
            <person name="Henrissat B."/>
            <person name="Morin E."/>
            <person name="Kohler A."/>
            <person name="Barry K."/>
            <person name="LaButti K."/>
            <person name="Morin E."/>
            <person name="Salamov A."/>
            <person name="Lipzen A."/>
            <person name="Mereny Z."/>
            <person name="Hegedus B."/>
            <person name="Baldrian P."/>
            <person name="Stursova M."/>
            <person name="Weitz H."/>
            <person name="Taylor A."/>
            <person name="Grigoriev I.V."/>
            <person name="Nagy L.G."/>
            <person name="Martin F."/>
            <person name="Kauserud H."/>
        </authorList>
    </citation>
    <scope>NUCLEOTIDE SEQUENCE</scope>
    <source>
        <strain evidence="2">CBHHK188m</strain>
    </source>
</reference>
<comment type="caution">
    <text evidence="2">The sequence shown here is derived from an EMBL/GenBank/DDBJ whole genome shotgun (WGS) entry which is preliminary data.</text>
</comment>
<dbReference type="EMBL" id="JARJLG010000035">
    <property type="protein sequence ID" value="KAJ7765422.1"/>
    <property type="molecule type" value="Genomic_DNA"/>
</dbReference>
<organism evidence="2 3">
    <name type="scientific">Mycena maculata</name>
    <dbReference type="NCBI Taxonomy" id="230809"/>
    <lineage>
        <taxon>Eukaryota</taxon>
        <taxon>Fungi</taxon>
        <taxon>Dikarya</taxon>
        <taxon>Basidiomycota</taxon>
        <taxon>Agaricomycotina</taxon>
        <taxon>Agaricomycetes</taxon>
        <taxon>Agaricomycetidae</taxon>
        <taxon>Agaricales</taxon>
        <taxon>Marasmiineae</taxon>
        <taxon>Mycenaceae</taxon>
        <taxon>Mycena</taxon>
    </lineage>
</organism>
<proteinExistence type="predicted"/>
<gene>
    <name evidence="2" type="ORF">DFH07DRAFT_810529</name>
</gene>
<protein>
    <submittedName>
        <fullName evidence="2">Uncharacterized protein</fullName>
    </submittedName>
</protein>
<accession>A0AAD7JKV4</accession>
<feature type="compositionally biased region" description="Basic and acidic residues" evidence="1">
    <location>
        <begin position="94"/>
        <end position="106"/>
    </location>
</feature>
<dbReference type="Proteomes" id="UP001215280">
    <property type="component" value="Unassembled WGS sequence"/>
</dbReference>
<evidence type="ECO:0000313" key="3">
    <source>
        <dbReference type="Proteomes" id="UP001215280"/>
    </source>
</evidence>